<protein>
    <submittedName>
        <fullName evidence="5">TSC22 domain family protein 2 isoform X1</fullName>
    </submittedName>
</protein>
<feature type="region of interest" description="Disordered" evidence="3">
    <location>
        <begin position="61"/>
        <end position="97"/>
    </location>
</feature>
<proteinExistence type="inferred from homology"/>
<organism evidence="4 5">
    <name type="scientific">Cottoperca gobio</name>
    <name type="common">Frogmouth</name>
    <name type="synonym">Aphritis gobio</name>
    <dbReference type="NCBI Taxonomy" id="56716"/>
    <lineage>
        <taxon>Eukaryota</taxon>
        <taxon>Metazoa</taxon>
        <taxon>Chordata</taxon>
        <taxon>Craniata</taxon>
        <taxon>Vertebrata</taxon>
        <taxon>Euteleostomi</taxon>
        <taxon>Actinopterygii</taxon>
        <taxon>Neopterygii</taxon>
        <taxon>Teleostei</taxon>
        <taxon>Neoteleostei</taxon>
        <taxon>Acanthomorphata</taxon>
        <taxon>Eupercaria</taxon>
        <taxon>Perciformes</taxon>
        <taxon>Notothenioidei</taxon>
        <taxon>Bovichtidae</taxon>
        <taxon>Cottoperca</taxon>
    </lineage>
</organism>
<dbReference type="GeneID" id="115006787"/>
<dbReference type="CTD" id="9819"/>
<dbReference type="FunCoup" id="A0A6J2PIG7">
    <property type="interactions" value="610"/>
</dbReference>
<feature type="coiled-coil region" evidence="2">
    <location>
        <begin position="590"/>
        <end position="624"/>
    </location>
</feature>
<keyword evidence="2" id="KW-0175">Coiled coil</keyword>
<feature type="compositionally biased region" description="Polar residues" evidence="3">
    <location>
        <begin position="18"/>
        <end position="28"/>
    </location>
</feature>
<feature type="compositionally biased region" description="Polar residues" evidence="3">
    <location>
        <begin position="403"/>
        <end position="415"/>
    </location>
</feature>
<evidence type="ECO:0000256" key="2">
    <source>
        <dbReference type="SAM" id="Coils"/>
    </source>
</evidence>
<evidence type="ECO:0000313" key="4">
    <source>
        <dbReference type="Proteomes" id="UP000504630"/>
    </source>
</evidence>
<feature type="compositionally biased region" description="Polar residues" evidence="3">
    <location>
        <begin position="670"/>
        <end position="682"/>
    </location>
</feature>
<evidence type="ECO:0000256" key="3">
    <source>
        <dbReference type="SAM" id="MobiDB-lite"/>
    </source>
</evidence>
<dbReference type="GO" id="GO:0006357">
    <property type="term" value="P:regulation of transcription by RNA polymerase II"/>
    <property type="evidence" value="ECO:0007669"/>
    <property type="project" value="InterPro"/>
</dbReference>
<dbReference type="FunFam" id="1.20.5.490:FF:000002">
    <property type="entry name" value="TSC22 domain family, member 1"/>
    <property type="match status" value="1"/>
</dbReference>
<dbReference type="CDD" id="cd21939">
    <property type="entry name" value="ZIP_TSC22D2"/>
    <property type="match status" value="1"/>
</dbReference>
<dbReference type="OrthoDB" id="8961796at2759"/>
<dbReference type="PANTHER" id="PTHR46894:SF1">
    <property type="entry name" value="TSC22 DOMAIN FAMILY PROTEIN 2"/>
    <property type="match status" value="1"/>
</dbReference>
<reference evidence="5" key="1">
    <citation type="submission" date="2025-08" db="UniProtKB">
        <authorList>
            <consortium name="RefSeq"/>
        </authorList>
    </citation>
    <scope>IDENTIFICATION</scope>
</reference>
<dbReference type="RefSeq" id="XP_029285144.1">
    <property type="nucleotide sequence ID" value="XM_029429284.1"/>
</dbReference>
<feature type="region of interest" description="Disordered" evidence="3">
    <location>
        <begin position="18"/>
        <end position="49"/>
    </location>
</feature>
<dbReference type="InterPro" id="IPR047862">
    <property type="entry name" value="TSC22/BUN_CS"/>
</dbReference>
<evidence type="ECO:0000256" key="1">
    <source>
        <dbReference type="ARBA" id="ARBA00007908"/>
    </source>
</evidence>
<evidence type="ECO:0000313" key="5">
    <source>
        <dbReference type="RefSeq" id="XP_029285144.1"/>
    </source>
</evidence>
<keyword evidence="4" id="KW-1185">Reference proteome</keyword>
<gene>
    <name evidence="5" type="primary">tsc22d2</name>
</gene>
<dbReference type="InterPro" id="IPR053049">
    <property type="entry name" value="TSC22_domain_protein_2"/>
</dbReference>
<feature type="compositionally biased region" description="Polar residues" evidence="3">
    <location>
        <begin position="643"/>
        <end position="655"/>
    </location>
</feature>
<dbReference type="KEGG" id="cgob:115006787"/>
<accession>A0A6J2PIG7</accession>
<feature type="compositionally biased region" description="Polar residues" evidence="3">
    <location>
        <begin position="224"/>
        <end position="233"/>
    </location>
</feature>
<dbReference type="AlphaFoldDB" id="A0A6J2PIG7"/>
<dbReference type="Pfam" id="PF01166">
    <property type="entry name" value="TSC22"/>
    <property type="match status" value="1"/>
</dbReference>
<dbReference type="InParanoid" id="A0A6J2PIG7"/>
<name>A0A6J2PIG7_COTGO</name>
<dbReference type="InterPro" id="IPR000580">
    <property type="entry name" value="TSC22/Bun"/>
</dbReference>
<comment type="similarity">
    <text evidence="1">Belongs to the TSC-22/Dip/Bun family.</text>
</comment>
<dbReference type="PANTHER" id="PTHR46894">
    <property type="entry name" value="TSC22 DOMAIN FAMILY PROTEIN 2"/>
    <property type="match status" value="1"/>
</dbReference>
<feature type="region of interest" description="Disordered" evidence="3">
    <location>
        <begin position="402"/>
        <end position="480"/>
    </location>
</feature>
<feature type="region of interest" description="Disordered" evidence="3">
    <location>
        <begin position="635"/>
        <end position="682"/>
    </location>
</feature>
<dbReference type="Gene3D" id="1.20.5.490">
    <property type="entry name" value="Single helix bin"/>
    <property type="match status" value="1"/>
</dbReference>
<feature type="compositionally biased region" description="Acidic residues" evidence="3">
    <location>
        <begin position="29"/>
        <end position="38"/>
    </location>
</feature>
<feature type="compositionally biased region" description="Polar residues" evidence="3">
    <location>
        <begin position="426"/>
        <end position="450"/>
    </location>
</feature>
<dbReference type="Proteomes" id="UP000504630">
    <property type="component" value="Chromosome 4"/>
</dbReference>
<dbReference type="PROSITE" id="PS01289">
    <property type="entry name" value="TSC22"/>
    <property type="match status" value="1"/>
</dbReference>
<sequence length="682" mass="71865">MSKMPAKKKSCFQITSVTQAQVAASSITDDTESLDDPDESRTEDVSSEIFDVSRADLGVCERSSSEETLNNVTLGEPPEGQPPSTGPVNGGLSYKSIGTGRVTPHNLGGSVPVPATTQPFVPSPATHPPVINTIPAASVAHTAPVNTSCSSRFRVIKLDHGTGEPFRRGRWTCTEFYERDSDSNVNRTVDSIKPAVTLDHSIDRDSGLGPTCNSVVTSSAFSAHASENPTDSGYSIAHPNHPHPSEPLQQGYSLSPQIGSGASAFHPTGYTTTASQQAQVNMQTVAPQTFLSNSLNGVHHGAMHQKSPIMPPAMQAQQFAYSSHPTGLSAGQLDYRQQHFVSSTQNLPMSALSVGPLTSQLPSPLITPAGPGAQGLGGEATSAQGLLLQVGNTLAMAPILPGSGQQQHVSHTQPSGGLGIALAPSVPTTTSHNSVQNAPATVPSSTNNNPPGAPSQAPSTGGLVKQHQGAHGGATTGFPSIFSIHAEDGRQKSDALPQRHAIVVPGKDGVIPFIREGFNLPTPAVNSLFGIHITMDVDEDRNPSTAFYQAFRPSRLRGSKPVNDSASGASVVAIDNKIEQAMDLVKSHLMYAVREEVEVLKEQIKELYERNSMLERENAVLKSLANTDQLGQLSSQLNQGSSTSPPLQQQHPLITNNNNNNTPLAHHEGNQSIPHQPNITSA</sequence>
<feature type="region of interest" description="Disordered" evidence="3">
    <location>
        <begin position="224"/>
        <end position="249"/>
    </location>
</feature>
<dbReference type="SUPFAM" id="SSF58026">
    <property type="entry name" value="Delta-sleep-inducing peptide immunoreactive peptide"/>
    <property type="match status" value="1"/>
</dbReference>